<dbReference type="RefSeq" id="WP_191759960.1">
    <property type="nucleotide sequence ID" value="NZ_VJXY01000031.1"/>
</dbReference>
<reference evidence="1" key="1">
    <citation type="submission" date="2019-07" db="EMBL/GenBank/DDBJ databases">
        <title>Toxilogical consequences of a new and cryptic species of cyanobacteria (Komarekiella delphini-convector) recovered from the epidermis of a bottlenose dolphin and 1500 ft. in the air.</title>
        <authorList>
            <person name="Brown A.O."/>
            <person name="Dvorak P."/>
            <person name="Villanueva C.D."/>
            <person name="Foss A.J."/>
            <person name="Garvey A.D."/>
            <person name="Gibson Q.A."/>
            <person name="Johansen J.R."/>
            <person name="Casamatta D.A."/>
        </authorList>
    </citation>
    <scope>NUCLEOTIDE SEQUENCE</scope>
    <source>
        <strain evidence="1">SJRDD-AB1</strain>
    </source>
</reference>
<protein>
    <submittedName>
        <fullName evidence="1">Uncharacterized protein</fullName>
    </submittedName>
</protein>
<name>A0AA40T161_9NOST</name>
<dbReference type="AlphaFoldDB" id="A0AA40T161"/>
<sequence length="94" mass="10264">MGGTSGSKAIRIWLVPNDEELSADSFSYPYLTVLEGISDVGYQIPPFHPASSFENQSPDGDVLHLVTTRGQNFTDTNIDLSRFDGTFVPVAPCR</sequence>
<keyword evidence="2" id="KW-1185">Reference proteome</keyword>
<gene>
    <name evidence="1" type="ORF">FNW02_23760</name>
</gene>
<evidence type="ECO:0000313" key="2">
    <source>
        <dbReference type="Proteomes" id="UP001165986"/>
    </source>
</evidence>
<accession>A0AA40T161</accession>
<evidence type="ECO:0000313" key="1">
    <source>
        <dbReference type="EMBL" id="MBD6618759.1"/>
    </source>
</evidence>
<organism evidence="1 2">
    <name type="scientific">Komarekiella delphini-convector SJRDD-AB1</name>
    <dbReference type="NCBI Taxonomy" id="2593771"/>
    <lineage>
        <taxon>Bacteria</taxon>
        <taxon>Bacillati</taxon>
        <taxon>Cyanobacteriota</taxon>
        <taxon>Cyanophyceae</taxon>
        <taxon>Nostocales</taxon>
        <taxon>Nostocaceae</taxon>
        <taxon>Komarekiella</taxon>
        <taxon>Komarekiella delphini-convector</taxon>
    </lineage>
</organism>
<dbReference type="EMBL" id="VJXY01000031">
    <property type="protein sequence ID" value="MBD6618759.1"/>
    <property type="molecule type" value="Genomic_DNA"/>
</dbReference>
<dbReference type="Proteomes" id="UP001165986">
    <property type="component" value="Unassembled WGS sequence"/>
</dbReference>
<comment type="caution">
    <text evidence="1">The sequence shown here is derived from an EMBL/GenBank/DDBJ whole genome shotgun (WGS) entry which is preliminary data.</text>
</comment>
<proteinExistence type="predicted"/>